<dbReference type="CDD" id="cd07822">
    <property type="entry name" value="SRPBCC_4"/>
    <property type="match status" value="1"/>
</dbReference>
<dbReference type="Proteomes" id="UP000487268">
    <property type="component" value="Unassembled WGS sequence"/>
</dbReference>
<name>A0A7K0C8C0_9ACTN</name>
<dbReference type="AlphaFoldDB" id="A0A7K0C8C0"/>
<dbReference type="Gene3D" id="3.30.530.20">
    <property type="match status" value="1"/>
</dbReference>
<dbReference type="PANTHER" id="PTHR36166:SF1">
    <property type="entry name" value="SRPBCC DOMAIN-CONTAINING PROTEIN"/>
    <property type="match status" value="1"/>
</dbReference>
<proteinExistence type="predicted"/>
<dbReference type="InterPro" id="IPR023393">
    <property type="entry name" value="START-like_dom_sf"/>
</dbReference>
<dbReference type="PANTHER" id="PTHR36166">
    <property type="entry name" value="CHROMOSOME 9, WHOLE GENOME SHOTGUN SEQUENCE"/>
    <property type="match status" value="1"/>
</dbReference>
<evidence type="ECO:0008006" key="3">
    <source>
        <dbReference type="Google" id="ProtNLM"/>
    </source>
</evidence>
<comment type="caution">
    <text evidence="1">The sequence shown here is derived from an EMBL/GenBank/DDBJ whole genome shotgun (WGS) entry which is preliminary data.</text>
</comment>
<dbReference type="RefSeq" id="WP_153541638.1">
    <property type="nucleotide sequence ID" value="NZ_WEGH01000006.1"/>
</dbReference>
<evidence type="ECO:0000313" key="2">
    <source>
        <dbReference type="Proteomes" id="UP000487268"/>
    </source>
</evidence>
<reference evidence="1 2" key="1">
    <citation type="submission" date="2019-10" db="EMBL/GenBank/DDBJ databases">
        <title>Actinomadura rubteroloni sp. nov. and Actinomadura macrotermitis sp. nov., isolated from the gut of fungus growing-termite Macrotermes natalensis.</title>
        <authorList>
            <person name="Benndorf R."/>
            <person name="Martin K."/>
            <person name="Kuefner M."/>
            <person name="De Beer W."/>
            <person name="Kaster A.-K."/>
            <person name="Vollmers J."/>
            <person name="Poulsen M."/>
            <person name="Beemelmanns C."/>
        </authorList>
    </citation>
    <scope>NUCLEOTIDE SEQUENCE [LARGE SCALE GENOMIC DNA]</scope>
    <source>
        <strain evidence="1 2">RB68</strain>
    </source>
</reference>
<organism evidence="1 2">
    <name type="scientific">Actinomadura macrotermitis</name>
    <dbReference type="NCBI Taxonomy" id="2585200"/>
    <lineage>
        <taxon>Bacteria</taxon>
        <taxon>Bacillati</taxon>
        <taxon>Actinomycetota</taxon>
        <taxon>Actinomycetes</taxon>
        <taxon>Streptosporangiales</taxon>
        <taxon>Thermomonosporaceae</taxon>
        <taxon>Actinomadura</taxon>
    </lineage>
</organism>
<dbReference type="OrthoDB" id="9810827at2"/>
<gene>
    <name evidence="1" type="ORF">ACRB68_77390</name>
</gene>
<accession>A0A7K0C8C0</accession>
<dbReference type="InterPro" id="IPR019587">
    <property type="entry name" value="Polyketide_cyclase/dehydratase"/>
</dbReference>
<keyword evidence="2" id="KW-1185">Reference proteome</keyword>
<protein>
    <recommendedName>
        <fullName evidence="3">SRPBCC domain-containing protein</fullName>
    </recommendedName>
</protein>
<sequence length="154" mass="16924">MKTISTSVHVDAAPDRVWEVLTDLAGYPAWNPFIREAAGTVEVGSRLTLRMFPAQGRPMTFKPKVLAADSGTELRWIGRLLAPGVFDGEHWFRLAPAADGGTDLEQGERFSGLLVPLLGSTIARTQADFEALNQALKQHVENRTRTSPQRTTQP</sequence>
<evidence type="ECO:0000313" key="1">
    <source>
        <dbReference type="EMBL" id="MQY09613.1"/>
    </source>
</evidence>
<dbReference type="SUPFAM" id="SSF55961">
    <property type="entry name" value="Bet v1-like"/>
    <property type="match status" value="1"/>
</dbReference>
<dbReference type="EMBL" id="WEGH01000006">
    <property type="protein sequence ID" value="MQY09613.1"/>
    <property type="molecule type" value="Genomic_DNA"/>
</dbReference>
<dbReference type="Pfam" id="PF10604">
    <property type="entry name" value="Polyketide_cyc2"/>
    <property type="match status" value="1"/>
</dbReference>